<dbReference type="SMART" id="SM00729">
    <property type="entry name" value="Elp3"/>
    <property type="match status" value="1"/>
</dbReference>
<evidence type="ECO:0000256" key="1">
    <source>
        <dbReference type="ARBA" id="ARBA00001966"/>
    </source>
</evidence>
<dbReference type="Pfam" id="PF02310">
    <property type="entry name" value="B12-binding"/>
    <property type="match status" value="1"/>
</dbReference>
<evidence type="ECO:0000256" key="3">
    <source>
        <dbReference type="ARBA" id="ARBA00022679"/>
    </source>
</evidence>
<evidence type="ECO:0000259" key="9">
    <source>
        <dbReference type="PROSITE" id="PS51918"/>
    </source>
</evidence>
<dbReference type="InterPro" id="IPR034466">
    <property type="entry name" value="Methyltransferase_Class_B"/>
</dbReference>
<evidence type="ECO:0000313" key="10">
    <source>
        <dbReference type="EMBL" id="OGL42947.1"/>
    </source>
</evidence>
<dbReference type="GO" id="GO:0051539">
    <property type="term" value="F:4 iron, 4 sulfur cluster binding"/>
    <property type="evidence" value="ECO:0007669"/>
    <property type="project" value="UniProtKB-KW"/>
</dbReference>
<comment type="cofactor">
    <cofactor evidence="1">
        <name>[4Fe-4S] cluster</name>
        <dbReference type="ChEBI" id="CHEBI:49883"/>
    </cofactor>
</comment>
<dbReference type="CDD" id="cd02068">
    <property type="entry name" value="radical_SAM_B12_BD"/>
    <property type="match status" value="1"/>
</dbReference>
<dbReference type="Gene3D" id="3.40.50.280">
    <property type="entry name" value="Cobalamin-binding domain"/>
    <property type="match status" value="1"/>
</dbReference>
<evidence type="ECO:0000259" key="8">
    <source>
        <dbReference type="PROSITE" id="PS51332"/>
    </source>
</evidence>
<dbReference type="PANTHER" id="PTHR43409">
    <property type="entry name" value="ANAEROBIC MAGNESIUM-PROTOPORPHYRIN IX MONOMETHYL ESTER CYCLASE-RELATED"/>
    <property type="match status" value="1"/>
</dbReference>
<dbReference type="InterPro" id="IPR006158">
    <property type="entry name" value="Cobalamin-bd"/>
</dbReference>
<dbReference type="SFLD" id="SFLDS00029">
    <property type="entry name" value="Radical_SAM"/>
    <property type="match status" value="1"/>
</dbReference>
<protein>
    <submittedName>
        <fullName evidence="10">Uncharacterized protein</fullName>
    </submittedName>
</protein>
<keyword evidence="7" id="KW-0411">Iron-sulfur</keyword>
<dbReference type="GO" id="GO:0046872">
    <property type="term" value="F:metal ion binding"/>
    <property type="evidence" value="ECO:0007669"/>
    <property type="project" value="UniProtKB-KW"/>
</dbReference>
<comment type="caution">
    <text evidence="10">The sequence shown here is derived from an EMBL/GenBank/DDBJ whole genome shotgun (WGS) entry which is preliminary data.</text>
</comment>
<dbReference type="PROSITE" id="PS51332">
    <property type="entry name" value="B12_BINDING"/>
    <property type="match status" value="1"/>
</dbReference>
<dbReference type="Pfam" id="PF04055">
    <property type="entry name" value="Radical_SAM"/>
    <property type="match status" value="1"/>
</dbReference>
<sequence length="463" mass="53795">METRNPFLHFKNVLCVYPYQKELSSMGFMPPLGLEYIATILKRFSERVDIVDLRYEKKELDYYLAARPDLVCVSVNWSHEKNKVRNLIRQIPSDIFTIVGGRTATEDADNLLMECQNIDIIVKGEGEETIKELLENRPLSEISGIAYRMGDKIIHNPHRKLGPLDPNFVIDRGLRRYKYKLISNKFDFGYKVDGIFSSRGCPYNCSFCSFNFTAGGEKRRWVGRPPESVVEEIKSMEADMAIFLDENFTFNIKGVNEICDLLIKEKVNKIFAANSRIDIAKHPETIEKMERAGFKILMFGIESAQNRILKQFNKGFTVEEVKECFEVLKRYDIFYHGYFIIGSPQEREDEMVGIADFANNIGLNSIGVSNLRCSIHTPLYEIIKKLEGFKLDRRGRVYSNAYSVADLKLIRKSIYRKFYNLSSIWKIFSFILFNRMLKLKMIYSIIKSSSSIMIESMIYDNRD</sequence>
<accession>A0A1F7RPY0</accession>
<dbReference type="Proteomes" id="UP000178526">
    <property type="component" value="Unassembled WGS sequence"/>
</dbReference>
<keyword evidence="4" id="KW-0949">S-adenosyl-L-methionine</keyword>
<dbReference type="SUPFAM" id="SSF102114">
    <property type="entry name" value="Radical SAM enzymes"/>
    <property type="match status" value="1"/>
</dbReference>
<keyword evidence="6" id="KW-0408">Iron</keyword>
<dbReference type="Gene3D" id="3.80.30.20">
    <property type="entry name" value="tm_1862 like domain"/>
    <property type="match status" value="1"/>
</dbReference>
<keyword evidence="2" id="KW-0489">Methyltransferase</keyword>
<gene>
    <name evidence="10" type="ORF">A2042_03280</name>
</gene>
<dbReference type="PANTHER" id="PTHR43409:SF7">
    <property type="entry name" value="BLL1977 PROTEIN"/>
    <property type="match status" value="1"/>
</dbReference>
<dbReference type="CDD" id="cd01335">
    <property type="entry name" value="Radical_SAM"/>
    <property type="match status" value="1"/>
</dbReference>
<dbReference type="PROSITE" id="PS51918">
    <property type="entry name" value="RADICAL_SAM"/>
    <property type="match status" value="1"/>
</dbReference>
<feature type="domain" description="B12-binding" evidence="8">
    <location>
        <begin position="4"/>
        <end position="144"/>
    </location>
</feature>
<dbReference type="InterPro" id="IPR006638">
    <property type="entry name" value="Elp3/MiaA/NifB-like_rSAM"/>
</dbReference>
<evidence type="ECO:0000256" key="7">
    <source>
        <dbReference type="ARBA" id="ARBA00023014"/>
    </source>
</evidence>
<dbReference type="AlphaFoldDB" id="A0A1F7RPY0"/>
<evidence type="ECO:0000256" key="2">
    <source>
        <dbReference type="ARBA" id="ARBA00022603"/>
    </source>
</evidence>
<dbReference type="InterPro" id="IPR058240">
    <property type="entry name" value="rSAM_sf"/>
</dbReference>
<dbReference type="SFLD" id="SFLDG01123">
    <property type="entry name" value="methyltransferase_(Class_B)"/>
    <property type="match status" value="1"/>
</dbReference>
<name>A0A1F7RPY0_9BACT</name>
<organism evidence="10 11">
    <name type="scientific">Candidatus Schekmanbacteria bacterium GWA2_38_11</name>
    <dbReference type="NCBI Taxonomy" id="1817876"/>
    <lineage>
        <taxon>Bacteria</taxon>
        <taxon>Candidatus Schekmaniibacteriota</taxon>
    </lineage>
</organism>
<keyword evidence="3" id="KW-0808">Transferase</keyword>
<dbReference type="SFLD" id="SFLDG01082">
    <property type="entry name" value="B12-binding_domain_containing"/>
    <property type="match status" value="1"/>
</dbReference>
<dbReference type="InterPro" id="IPR023404">
    <property type="entry name" value="rSAM_horseshoe"/>
</dbReference>
<proteinExistence type="predicted"/>
<evidence type="ECO:0000313" key="11">
    <source>
        <dbReference type="Proteomes" id="UP000178526"/>
    </source>
</evidence>
<evidence type="ECO:0000256" key="6">
    <source>
        <dbReference type="ARBA" id="ARBA00023004"/>
    </source>
</evidence>
<evidence type="ECO:0000256" key="5">
    <source>
        <dbReference type="ARBA" id="ARBA00022723"/>
    </source>
</evidence>
<dbReference type="EMBL" id="MGDB01000018">
    <property type="protein sequence ID" value="OGL42947.1"/>
    <property type="molecule type" value="Genomic_DNA"/>
</dbReference>
<evidence type="ECO:0000256" key="4">
    <source>
        <dbReference type="ARBA" id="ARBA00022691"/>
    </source>
</evidence>
<keyword evidence="5" id="KW-0479">Metal-binding</keyword>
<reference evidence="10 11" key="1">
    <citation type="journal article" date="2016" name="Nat. Commun.">
        <title>Thousands of microbial genomes shed light on interconnected biogeochemical processes in an aquifer system.</title>
        <authorList>
            <person name="Anantharaman K."/>
            <person name="Brown C.T."/>
            <person name="Hug L.A."/>
            <person name="Sharon I."/>
            <person name="Castelle C.J."/>
            <person name="Probst A.J."/>
            <person name="Thomas B.C."/>
            <person name="Singh A."/>
            <person name="Wilkins M.J."/>
            <person name="Karaoz U."/>
            <person name="Brodie E.L."/>
            <person name="Williams K.H."/>
            <person name="Hubbard S.S."/>
            <person name="Banfield J.F."/>
        </authorList>
    </citation>
    <scope>NUCLEOTIDE SEQUENCE [LARGE SCALE GENOMIC DNA]</scope>
</reference>
<dbReference type="GO" id="GO:0031419">
    <property type="term" value="F:cobalamin binding"/>
    <property type="evidence" value="ECO:0007669"/>
    <property type="project" value="InterPro"/>
</dbReference>
<dbReference type="InterPro" id="IPR051198">
    <property type="entry name" value="BchE-like"/>
</dbReference>
<dbReference type="InterPro" id="IPR007197">
    <property type="entry name" value="rSAM"/>
</dbReference>
<dbReference type="GO" id="GO:0003824">
    <property type="term" value="F:catalytic activity"/>
    <property type="evidence" value="ECO:0007669"/>
    <property type="project" value="InterPro"/>
</dbReference>
<feature type="domain" description="Radical SAM core" evidence="9">
    <location>
        <begin position="187"/>
        <end position="408"/>
    </location>
</feature>